<feature type="compositionally biased region" description="Basic residues" evidence="1">
    <location>
        <begin position="11"/>
        <end position="20"/>
    </location>
</feature>
<accession>A0AA38GQV5</accession>
<protein>
    <submittedName>
        <fullName evidence="2">Uncharacterized protein</fullName>
    </submittedName>
</protein>
<organism evidence="2 3">
    <name type="scientific">Taxus chinensis</name>
    <name type="common">Chinese yew</name>
    <name type="synonym">Taxus wallichiana var. chinensis</name>
    <dbReference type="NCBI Taxonomy" id="29808"/>
    <lineage>
        <taxon>Eukaryota</taxon>
        <taxon>Viridiplantae</taxon>
        <taxon>Streptophyta</taxon>
        <taxon>Embryophyta</taxon>
        <taxon>Tracheophyta</taxon>
        <taxon>Spermatophyta</taxon>
        <taxon>Pinopsida</taxon>
        <taxon>Pinidae</taxon>
        <taxon>Conifers II</taxon>
        <taxon>Cupressales</taxon>
        <taxon>Taxaceae</taxon>
        <taxon>Taxus</taxon>
    </lineage>
</organism>
<gene>
    <name evidence="2" type="ORF">KI387_044341</name>
</gene>
<evidence type="ECO:0000256" key="1">
    <source>
        <dbReference type="SAM" id="MobiDB-lite"/>
    </source>
</evidence>
<feature type="non-terminal residue" evidence="2">
    <location>
        <position position="1"/>
    </location>
</feature>
<evidence type="ECO:0000313" key="3">
    <source>
        <dbReference type="Proteomes" id="UP000824469"/>
    </source>
</evidence>
<sequence>AFLDSWDKSTRRTRTGRFGRNRGLSFGTSRPKVRMGCEELKEPRVNGNVPRVFTIKRDKESRIG</sequence>
<comment type="caution">
    <text evidence="2">The sequence shown here is derived from an EMBL/GenBank/DDBJ whole genome shotgun (WGS) entry which is preliminary data.</text>
</comment>
<dbReference type="Proteomes" id="UP000824469">
    <property type="component" value="Unassembled WGS sequence"/>
</dbReference>
<dbReference type="AlphaFoldDB" id="A0AA38GQV5"/>
<feature type="compositionally biased region" description="Basic and acidic residues" evidence="1">
    <location>
        <begin position="1"/>
        <end position="10"/>
    </location>
</feature>
<dbReference type="EMBL" id="JAHRHJ020000002">
    <property type="protein sequence ID" value="KAH9327849.1"/>
    <property type="molecule type" value="Genomic_DNA"/>
</dbReference>
<feature type="region of interest" description="Disordered" evidence="1">
    <location>
        <begin position="1"/>
        <end position="30"/>
    </location>
</feature>
<keyword evidence="3" id="KW-1185">Reference proteome</keyword>
<reference evidence="2 3" key="1">
    <citation type="journal article" date="2021" name="Nat. Plants">
        <title>The Taxus genome provides insights into paclitaxel biosynthesis.</title>
        <authorList>
            <person name="Xiong X."/>
            <person name="Gou J."/>
            <person name="Liao Q."/>
            <person name="Li Y."/>
            <person name="Zhou Q."/>
            <person name="Bi G."/>
            <person name="Li C."/>
            <person name="Du R."/>
            <person name="Wang X."/>
            <person name="Sun T."/>
            <person name="Guo L."/>
            <person name="Liang H."/>
            <person name="Lu P."/>
            <person name="Wu Y."/>
            <person name="Zhang Z."/>
            <person name="Ro D.K."/>
            <person name="Shang Y."/>
            <person name="Huang S."/>
            <person name="Yan J."/>
        </authorList>
    </citation>
    <scope>NUCLEOTIDE SEQUENCE [LARGE SCALE GENOMIC DNA]</scope>
    <source>
        <strain evidence="2">Ta-2019</strain>
    </source>
</reference>
<name>A0AA38GQV5_TAXCH</name>
<evidence type="ECO:0000313" key="2">
    <source>
        <dbReference type="EMBL" id="KAH9327849.1"/>
    </source>
</evidence>
<feature type="non-terminal residue" evidence="2">
    <location>
        <position position="64"/>
    </location>
</feature>
<proteinExistence type="predicted"/>